<protein>
    <submittedName>
        <fullName evidence="2">EGF-like domain-containing protein</fullName>
    </submittedName>
</protein>
<organism evidence="1 2">
    <name type="scientific">Ascaris lumbricoides</name>
    <name type="common">Giant roundworm</name>
    <dbReference type="NCBI Taxonomy" id="6252"/>
    <lineage>
        <taxon>Eukaryota</taxon>
        <taxon>Metazoa</taxon>
        <taxon>Ecdysozoa</taxon>
        <taxon>Nematoda</taxon>
        <taxon>Chromadorea</taxon>
        <taxon>Rhabditida</taxon>
        <taxon>Spirurina</taxon>
        <taxon>Ascaridomorpha</taxon>
        <taxon>Ascaridoidea</taxon>
        <taxon>Ascarididae</taxon>
        <taxon>Ascaris</taxon>
    </lineage>
</organism>
<keyword evidence="1" id="KW-1185">Reference proteome</keyword>
<accession>A0A0M3I2B2</accession>
<sequence>MQSRDNFSQCFYRKLTREMFRLGRETFIALLTAVHLSTSQMSGMNAINMRSHFVDDDGKACNVNDEASFCQTVVIDTHMTLVAINHRCDCPNGYRCPNDPFNTIISPRCEYVVEKKLWLCTMRCVPNESFKRYPKRQMS</sequence>
<proteinExistence type="predicted"/>
<name>A0A0M3I2B2_ASCLU</name>
<dbReference type="AlphaFoldDB" id="A0A0M3I2B2"/>
<dbReference type="Proteomes" id="UP000036681">
    <property type="component" value="Unplaced"/>
</dbReference>
<reference evidence="2" key="1">
    <citation type="submission" date="2017-02" db="UniProtKB">
        <authorList>
            <consortium name="WormBaseParasite"/>
        </authorList>
    </citation>
    <scope>IDENTIFICATION</scope>
</reference>
<evidence type="ECO:0000313" key="2">
    <source>
        <dbReference type="WBParaSite" id="ALUE_0001060001-mRNA-1"/>
    </source>
</evidence>
<dbReference type="WBParaSite" id="ALUE_0001060001-mRNA-1">
    <property type="protein sequence ID" value="ALUE_0001060001-mRNA-1"/>
    <property type="gene ID" value="ALUE_0001060001"/>
</dbReference>
<evidence type="ECO:0000313" key="1">
    <source>
        <dbReference type="Proteomes" id="UP000036681"/>
    </source>
</evidence>